<keyword evidence="2" id="KW-0808">Transferase</keyword>
<organism evidence="9 10">
    <name type="scientific">Nephila pilipes</name>
    <name type="common">Giant wood spider</name>
    <name type="synonym">Nephila maculata</name>
    <dbReference type="NCBI Taxonomy" id="299642"/>
    <lineage>
        <taxon>Eukaryota</taxon>
        <taxon>Metazoa</taxon>
        <taxon>Ecdysozoa</taxon>
        <taxon>Arthropoda</taxon>
        <taxon>Chelicerata</taxon>
        <taxon>Arachnida</taxon>
        <taxon>Araneae</taxon>
        <taxon>Araneomorphae</taxon>
        <taxon>Entelegynae</taxon>
        <taxon>Araneoidea</taxon>
        <taxon>Nephilidae</taxon>
        <taxon>Nephila</taxon>
    </lineage>
</organism>
<dbReference type="GO" id="GO:0000776">
    <property type="term" value="C:kinetochore"/>
    <property type="evidence" value="ECO:0007669"/>
    <property type="project" value="TreeGrafter"/>
</dbReference>
<evidence type="ECO:0000256" key="6">
    <source>
        <dbReference type="PROSITE-ProRule" id="PRU10141"/>
    </source>
</evidence>
<gene>
    <name evidence="9" type="primary">Plk1</name>
    <name evidence="9" type="ORF">NPIL_257611</name>
</gene>
<accession>A0A8X6R736</accession>
<dbReference type="GO" id="GO:0007052">
    <property type="term" value="P:mitotic spindle organization"/>
    <property type="evidence" value="ECO:0007669"/>
    <property type="project" value="TreeGrafter"/>
</dbReference>
<keyword evidence="1 7" id="KW-0723">Serine/threonine-protein kinase</keyword>
<keyword evidence="10" id="KW-1185">Reference proteome</keyword>
<protein>
    <recommendedName>
        <fullName evidence="8">Protein kinase domain-containing protein</fullName>
    </recommendedName>
</protein>
<name>A0A8X6R736_NEPPI</name>
<evidence type="ECO:0000256" key="3">
    <source>
        <dbReference type="ARBA" id="ARBA00022741"/>
    </source>
</evidence>
<dbReference type="GO" id="GO:0005813">
    <property type="term" value="C:centrosome"/>
    <property type="evidence" value="ECO:0007669"/>
    <property type="project" value="TreeGrafter"/>
</dbReference>
<dbReference type="FunFam" id="1.10.510.10:FF:000571">
    <property type="entry name" value="Maternal embryonic leucine zipper kinase"/>
    <property type="match status" value="1"/>
</dbReference>
<dbReference type="InterPro" id="IPR000719">
    <property type="entry name" value="Prot_kinase_dom"/>
</dbReference>
<comment type="caution">
    <text evidence="9">The sequence shown here is derived from an EMBL/GenBank/DDBJ whole genome shotgun (WGS) entry which is preliminary data.</text>
</comment>
<dbReference type="PANTHER" id="PTHR24345:SF43">
    <property type="entry name" value="INACTIVE SERINE_THREONINE-PROTEIN KINASE PLK5"/>
    <property type="match status" value="1"/>
</dbReference>
<dbReference type="PROSITE" id="PS00108">
    <property type="entry name" value="PROTEIN_KINASE_ST"/>
    <property type="match status" value="1"/>
</dbReference>
<dbReference type="InterPro" id="IPR011009">
    <property type="entry name" value="Kinase-like_dom_sf"/>
</dbReference>
<keyword evidence="5 6" id="KW-0067">ATP-binding</keyword>
<evidence type="ECO:0000256" key="1">
    <source>
        <dbReference type="ARBA" id="ARBA00022527"/>
    </source>
</evidence>
<dbReference type="InterPro" id="IPR008271">
    <property type="entry name" value="Ser/Thr_kinase_AS"/>
</dbReference>
<dbReference type="PANTHER" id="PTHR24345">
    <property type="entry name" value="SERINE/THREONINE-PROTEIN KINASE PLK"/>
    <property type="match status" value="1"/>
</dbReference>
<dbReference type="GO" id="GO:0004674">
    <property type="term" value="F:protein serine/threonine kinase activity"/>
    <property type="evidence" value="ECO:0007669"/>
    <property type="project" value="UniProtKB-KW"/>
</dbReference>
<dbReference type="InterPro" id="IPR017441">
    <property type="entry name" value="Protein_kinase_ATP_BS"/>
</dbReference>
<comment type="similarity">
    <text evidence="7">Belongs to the protein kinase superfamily.</text>
</comment>
<dbReference type="PROSITE" id="PS00107">
    <property type="entry name" value="PROTEIN_KINASE_ATP"/>
    <property type="match status" value="1"/>
</dbReference>
<dbReference type="AlphaFoldDB" id="A0A8X6R736"/>
<evidence type="ECO:0000256" key="2">
    <source>
        <dbReference type="ARBA" id="ARBA00022679"/>
    </source>
</evidence>
<dbReference type="GO" id="GO:0005524">
    <property type="term" value="F:ATP binding"/>
    <property type="evidence" value="ECO:0007669"/>
    <property type="project" value="UniProtKB-UniRule"/>
</dbReference>
<keyword evidence="3 6" id="KW-0547">Nucleotide-binding</keyword>
<evidence type="ECO:0000259" key="8">
    <source>
        <dbReference type="PROSITE" id="PS50011"/>
    </source>
</evidence>
<feature type="binding site" evidence="6">
    <location>
        <position position="52"/>
    </location>
    <ligand>
        <name>ATP</name>
        <dbReference type="ChEBI" id="CHEBI:30616"/>
    </ligand>
</feature>
<evidence type="ECO:0000256" key="4">
    <source>
        <dbReference type="ARBA" id="ARBA00022777"/>
    </source>
</evidence>
<evidence type="ECO:0000313" key="10">
    <source>
        <dbReference type="Proteomes" id="UP000887013"/>
    </source>
</evidence>
<evidence type="ECO:0000313" key="9">
    <source>
        <dbReference type="EMBL" id="GFU57409.1"/>
    </source>
</evidence>
<dbReference type="PROSITE" id="PS50011">
    <property type="entry name" value="PROTEIN_KINASE_DOM"/>
    <property type="match status" value="1"/>
</dbReference>
<dbReference type="OrthoDB" id="6431381at2759"/>
<evidence type="ECO:0000256" key="7">
    <source>
        <dbReference type="RuleBase" id="RU000304"/>
    </source>
</evidence>
<sequence>MDSQQENEEDNSFVTNTNKNTTYKICTPLGAGTFARCFEFQNTVTGERFAAKVIPKSETQERNYGIFQEIIIHSTLSHPSIIKFYDHFEDEGHMYLILELCRPITLGDMLKRRKVLIVPEVRYILLKLIEACKYLHQKHVIHCDLKLENILINDKMEIKVADFGLSRRLDEGTKIKGIRGTLPFMAPEILLDVGYDYKVDIWALGCIIFTLLTGSQPFKYDKDRNVTIKKIIEGKYHIPDNVESSARNMIKKLLEVNPDVRPGCPEILKDYFLKQELIPSRLPKTCLTKQPKCKKVLPEVTN</sequence>
<dbReference type="Pfam" id="PF00069">
    <property type="entry name" value="Pkinase"/>
    <property type="match status" value="1"/>
</dbReference>
<dbReference type="GO" id="GO:0005737">
    <property type="term" value="C:cytoplasm"/>
    <property type="evidence" value="ECO:0007669"/>
    <property type="project" value="TreeGrafter"/>
</dbReference>
<dbReference type="FunFam" id="3.30.200.20:FF:000042">
    <property type="entry name" value="Aurora kinase A"/>
    <property type="match status" value="1"/>
</dbReference>
<feature type="domain" description="Protein kinase" evidence="8">
    <location>
        <begin position="23"/>
        <end position="273"/>
    </location>
</feature>
<evidence type="ECO:0000256" key="5">
    <source>
        <dbReference type="ARBA" id="ARBA00022840"/>
    </source>
</evidence>
<dbReference type="Gene3D" id="1.10.510.10">
    <property type="entry name" value="Transferase(Phosphotransferase) domain 1"/>
    <property type="match status" value="1"/>
</dbReference>
<dbReference type="SMART" id="SM00220">
    <property type="entry name" value="S_TKc"/>
    <property type="match status" value="1"/>
</dbReference>
<proteinExistence type="inferred from homology"/>
<dbReference type="EMBL" id="BMAW01039848">
    <property type="protein sequence ID" value="GFU57409.1"/>
    <property type="molecule type" value="Genomic_DNA"/>
</dbReference>
<dbReference type="SUPFAM" id="SSF56112">
    <property type="entry name" value="Protein kinase-like (PK-like)"/>
    <property type="match status" value="1"/>
</dbReference>
<dbReference type="GO" id="GO:0000922">
    <property type="term" value="C:spindle pole"/>
    <property type="evidence" value="ECO:0007669"/>
    <property type="project" value="TreeGrafter"/>
</dbReference>
<keyword evidence="4" id="KW-0418">Kinase</keyword>
<dbReference type="Proteomes" id="UP000887013">
    <property type="component" value="Unassembled WGS sequence"/>
</dbReference>
<reference evidence="9" key="1">
    <citation type="submission" date="2020-08" db="EMBL/GenBank/DDBJ databases">
        <title>Multicomponent nature underlies the extraordinary mechanical properties of spider dragline silk.</title>
        <authorList>
            <person name="Kono N."/>
            <person name="Nakamura H."/>
            <person name="Mori M."/>
            <person name="Yoshida Y."/>
            <person name="Ohtoshi R."/>
            <person name="Malay A.D."/>
            <person name="Moran D.A.P."/>
            <person name="Tomita M."/>
            <person name="Numata K."/>
            <person name="Arakawa K."/>
        </authorList>
    </citation>
    <scope>NUCLEOTIDE SEQUENCE</scope>
</reference>
<dbReference type="GO" id="GO:0005634">
    <property type="term" value="C:nucleus"/>
    <property type="evidence" value="ECO:0007669"/>
    <property type="project" value="TreeGrafter"/>
</dbReference>